<dbReference type="InterPro" id="IPR011053">
    <property type="entry name" value="Single_hybrid_motif"/>
</dbReference>
<name>A0A484HN67_9BACT</name>
<dbReference type="SUPFAM" id="SSF51230">
    <property type="entry name" value="Single hybrid motif"/>
    <property type="match status" value="1"/>
</dbReference>
<evidence type="ECO:0008006" key="3">
    <source>
        <dbReference type="Google" id="ProtNLM"/>
    </source>
</evidence>
<dbReference type="PANTHER" id="PTHR11715">
    <property type="entry name" value="GLYCINE CLEAVAGE SYSTEM H PROTEIN"/>
    <property type="match status" value="1"/>
</dbReference>
<dbReference type="AlphaFoldDB" id="A0A484HN67"/>
<sequence length="309" mass="34602">MKTPRPTRSTEKEKNAAPCLWTQAGVVRRKQCRIDYDCARCGFDKRLTRMAETNRRLKREGKTPGGKKGAIVFWTDKLNARPPWRRPCVHHMKGRIDFRACPREYECRSCEFDQFFTDRHAVHAAIRPTPMAETEGFKIPVGFYFHPGHTWAKIEENGAVRVGIDDFALRVMGPLDAVIAPLAGKTVTQGAGDIRVVRGEKTARLKSPVSGVVTEVNHRLRDRGALANREPFSGGWALRIHSGALRREVKNLMMGQEAQNALQEDIDAMRRLIGETGDPLAAADGGNLGHDIFGSMPGLGWERLTGRFF</sequence>
<protein>
    <recommendedName>
        <fullName evidence="3">Glycine cleavage system protein H</fullName>
    </recommendedName>
</protein>
<dbReference type="InterPro" id="IPR033753">
    <property type="entry name" value="GCV_H/Fam206"/>
</dbReference>
<accession>A0A484HN67</accession>
<keyword evidence="1" id="KW-0450">Lipoyl</keyword>
<proteinExistence type="predicted"/>
<dbReference type="Gene3D" id="2.40.50.100">
    <property type="match status" value="1"/>
</dbReference>
<evidence type="ECO:0000313" key="2">
    <source>
        <dbReference type="EMBL" id="VEN74355.1"/>
    </source>
</evidence>
<dbReference type="GO" id="GO:0009249">
    <property type="term" value="P:protein lipoylation"/>
    <property type="evidence" value="ECO:0007669"/>
    <property type="project" value="TreeGrafter"/>
</dbReference>
<dbReference type="PANTHER" id="PTHR11715:SF3">
    <property type="entry name" value="GLYCINE CLEAVAGE SYSTEM H PROTEIN-RELATED"/>
    <property type="match status" value="1"/>
</dbReference>
<dbReference type="EMBL" id="CAACVI010000023">
    <property type="protein sequence ID" value="VEN74355.1"/>
    <property type="molecule type" value="Genomic_DNA"/>
</dbReference>
<dbReference type="GO" id="GO:0005829">
    <property type="term" value="C:cytosol"/>
    <property type="evidence" value="ECO:0007669"/>
    <property type="project" value="TreeGrafter"/>
</dbReference>
<dbReference type="Pfam" id="PF01597">
    <property type="entry name" value="GCV_H"/>
    <property type="match status" value="1"/>
</dbReference>
<dbReference type="InterPro" id="IPR002930">
    <property type="entry name" value="GCV_H"/>
</dbReference>
<dbReference type="CDD" id="cd06848">
    <property type="entry name" value="GCS_H"/>
    <property type="match status" value="1"/>
</dbReference>
<reference evidence="2" key="1">
    <citation type="submission" date="2019-01" db="EMBL/GenBank/DDBJ databases">
        <authorList>
            <consortium name="Genoscope - CEA"/>
            <person name="William W."/>
        </authorList>
    </citation>
    <scope>NUCLEOTIDE SEQUENCE</scope>
    <source>
        <strain evidence="2">CR-1</strain>
    </source>
</reference>
<dbReference type="GO" id="GO:0019464">
    <property type="term" value="P:glycine decarboxylation via glycine cleavage system"/>
    <property type="evidence" value="ECO:0007669"/>
    <property type="project" value="InterPro"/>
</dbReference>
<dbReference type="GO" id="GO:0005960">
    <property type="term" value="C:glycine cleavage complex"/>
    <property type="evidence" value="ECO:0007669"/>
    <property type="project" value="InterPro"/>
</dbReference>
<organism evidence="2">
    <name type="scientific">uncultured Desulfobacteraceae bacterium</name>
    <dbReference type="NCBI Taxonomy" id="218296"/>
    <lineage>
        <taxon>Bacteria</taxon>
        <taxon>Pseudomonadati</taxon>
        <taxon>Thermodesulfobacteriota</taxon>
        <taxon>Desulfobacteria</taxon>
        <taxon>Desulfobacterales</taxon>
        <taxon>Desulfobacteraceae</taxon>
        <taxon>environmental samples</taxon>
    </lineage>
</organism>
<gene>
    <name evidence="2" type="ORF">EPICR_30292</name>
</gene>
<evidence type="ECO:0000256" key="1">
    <source>
        <dbReference type="ARBA" id="ARBA00022823"/>
    </source>
</evidence>